<feature type="transmembrane region" description="Helical" evidence="2">
    <location>
        <begin position="243"/>
        <end position="262"/>
    </location>
</feature>
<sequence>MEQRLFGITAKEMRKLAFDLAEKNDLDHPSNKAIRLARRYLLCGFRKRHPELSLRAPEATSAARAQGFNRQAVPSKRSKVLALRGRRQVGCLSSAERGLLTTGCICMSAVGHYLPPFLIFPRQRVTEQLKEGAPAGTIFAGNTSGWMTAKCFNLCHSSHTRNLEFVDRARENNVHVLSLPPHCSHKLQPLDVSFMSPFKPHLSKAIENQLKDNDGKTLNKMSGFKGIAFNRAMRFFAGPERSIAGAIRVVAATIIAGAIRIITVNEHFIAIRAIAVAITANVFSCADKQQLYCRKKEKSMIITSSPNRSALHANKDIEEIKKQKRTSKTRPETGKRAKRKKVDENLPQDTLCCYCGVQFSLSTTWNHGCVAGLCPCVG</sequence>
<dbReference type="EMBL" id="DS231924">
    <property type="protein sequence ID" value="EDS26848.1"/>
    <property type="molecule type" value="Genomic_DNA"/>
</dbReference>
<keyword evidence="2" id="KW-0472">Membrane</keyword>
<evidence type="ECO:0000259" key="3">
    <source>
        <dbReference type="Pfam" id="PF03184"/>
    </source>
</evidence>
<name>B0WGB0_CULQU</name>
<dbReference type="VEuPathDB" id="VectorBase:CPIJ006278"/>
<dbReference type="KEGG" id="cqu:CpipJ_CPIJ006278"/>
<dbReference type="GO" id="GO:0005634">
    <property type="term" value="C:nucleus"/>
    <property type="evidence" value="ECO:0007669"/>
    <property type="project" value="TreeGrafter"/>
</dbReference>
<dbReference type="STRING" id="7176.B0WGB0"/>
<keyword evidence="6" id="KW-1185">Reference proteome</keyword>
<reference evidence="5" key="2">
    <citation type="submission" date="2021-02" db="UniProtKB">
        <authorList>
            <consortium name="EnsemblMetazoa"/>
        </authorList>
    </citation>
    <scope>IDENTIFICATION</scope>
    <source>
        <strain evidence="5">JHB</strain>
    </source>
</reference>
<dbReference type="PANTHER" id="PTHR19303">
    <property type="entry name" value="TRANSPOSON"/>
    <property type="match status" value="1"/>
</dbReference>
<dbReference type="Pfam" id="PF03184">
    <property type="entry name" value="DDE_1"/>
    <property type="match status" value="1"/>
</dbReference>
<dbReference type="InParanoid" id="B0WGB0"/>
<evidence type="ECO:0000256" key="1">
    <source>
        <dbReference type="SAM" id="MobiDB-lite"/>
    </source>
</evidence>
<keyword evidence="2" id="KW-1133">Transmembrane helix</keyword>
<dbReference type="HOGENOM" id="CLU_013929_10_5_1"/>
<dbReference type="InterPro" id="IPR050863">
    <property type="entry name" value="CenT-Element_Derived"/>
</dbReference>
<dbReference type="Proteomes" id="UP000002320">
    <property type="component" value="Unassembled WGS sequence"/>
</dbReference>
<dbReference type="AlphaFoldDB" id="B0WGB0"/>
<keyword evidence="2" id="KW-0812">Transmembrane</keyword>
<dbReference type="PANTHER" id="PTHR19303:SF74">
    <property type="entry name" value="POGO TRANSPOSABLE ELEMENT WITH KRAB DOMAIN"/>
    <property type="match status" value="1"/>
</dbReference>
<evidence type="ECO:0000256" key="2">
    <source>
        <dbReference type="SAM" id="Phobius"/>
    </source>
</evidence>
<dbReference type="VEuPathDB" id="VectorBase:CQUJHB004586"/>
<dbReference type="GO" id="GO:0003677">
    <property type="term" value="F:DNA binding"/>
    <property type="evidence" value="ECO:0007669"/>
    <property type="project" value="TreeGrafter"/>
</dbReference>
<dbReference type="eggNOG" id="KOG3105">
    <property type="taxonomic scope" value="Eukaryota"/>
</dbReference>
<evidence type="ECO:0000313" key="4">
    <source>
        <dbReference type="EMBL" id="EDS26848.1"/>
    </source>
</evidence>
<organism>
    <name type="scientific">Culex quinquefasciatus</name>
    <name type="common">Southern house mosquito</name>
    <name type="synonym">Culex pungens</name>
    <dbReference type="NCBI Taxonomy" id="7176"/>
    <lineage>
        <taxon>Eukaryota</taxon>
        <taxon>Metazoa</taxon>
        <taxon>Ecdysozoa</taxon>
        <taxon>Arthropoda</taxon>
        <taxon>Hexapoda</taxon>
        <taxon>Insecta</taxon>
        <taxon>Pterygota</taxon>
        <taxon>Neoptera</taxon>
        <taxon>Endopterygota</taxon>
        <taxon>Diptera</taxon>
        <taxon>Nematocera</taxon>
        <taxon>Culicoidea</taxon>
        <taxon>Culicidae</taxon>
        <taxon>Culicinae</taxon>
        <taxon>Culicini</taxon>
        <taxon>Culex</taxon>
        <taxon>Culex</taxon>
    </lineage>
</organism>
<dbReference type="OrthoDB" id="7762032at2759"/>
<dbReference type="InterPro" id="IPR004875">
    <property type="entry name" value="DDE_SF_endonuclease_dom"/>
</dbReference>
<accession>B0WGB0</accession>
<evidence type="ECO:0000313" key="6">
    <source>
        <dbReference type="Proteomes" id="UP000002320"/>
    </source>
</evidence>
<protein>
    <recommendedName>
        <fullName evidence="3">DDE-1 domain-containing protein</fullName>
    </recommendedName>
</protein>
<feature type="region of interest" description="Disordered" evidence="1">
    <location>
        <begin position="321"/>
        <end position="341"/>
    </location>
</feature>
<gene>
    <name evidence="5" type="primary">6037878</name>
    <name evidence="4" type="ORF">CpipJ_CPIJ006278</name>
</gene>
<feature type="transmembrane region" description="Helical" evidence="2">
    <location>
        <begin position="268"/>
        <end position="286"/>
    </location>
</feature>
<reference evidence="4" key="1">
    <citation type="submission" date="2007-03" db="EMBL/GenBank/DDBJ databases">
        <title>Annotation of Culex pipiens quinquefasciatus.</title>
        <authorList>
            <consortium name="The Broad Institute Genome Sequencing Platform"/>
            <person name="Atkinson P.W."/>
            <person name="Hemingway J."/>
            <person name="Christensen B.M."/>
            <person name="Higgs S."/>
            <person name="Kodira C."/>
            <person name="Hannick L."/>
            <person name="Megy K."/>
            <person name="O'Leary S."/>
            <person name="Pearson M."/>
            <person name="Haas B.J."/>
            <person name="Mauceli E."/>
            <person name="Wortman J.R."/>
            <person name="Lee N.H."/>
            <person name="Guigo R."/>
            <person name="Stanke M."/>
            <person name="Alvarado L."/>
            <person name="Amedeo P."/>
            <person name="Antoine C.H."/>
            <person name="Arensburger P."/>
            <person name="Bidwell S.L."/>
            <person name="Crawford M."/>
            <person name="Camaro F."/>
            <person name="Devon K."/>
            <person name="Engels R."/>
            <person name="Hammond M."/>
            <person name="Howarth C."/>
            <person name="Koehrsen M."/>
            <person name="Lawson D."/>
            <person name="Montgomery P."/>
            <person name="Nene V."/>
            <person name="Nusbaum C."/>
            <person name="Puiu D."/>
            <person name="Romero-Severson J."/>
            <person name="Severson D.W."/>
            <person name="Shumway M."/>
            <person name="Sisk P."/>
            <person name="Stolte C."/>
            <person name="Zeng Q."/>
            <person name="Eisenstadt E."/>
            <person name="Fraser-Liggett C."/>
            <person name="Strausberg R."/>
            <person name="Galagan J."/>
            <person name="Birren B."/>
            <person name="Collins F.H."/>
        </authorList>
    </citation>
    <scope>NUCLEOTIDE SEQUENCE [LARGE SCALE GENOMIC DNA]</scope>
    <source>
        <strain evidence="4">JHB</strain>
    </source>
</reference>
<evidence type="ECO:0000313" key="5">
    <source>
        <dbReference type="EnsemblMetazoa" id="CPIJ006278-PA"/>
    </source>
</evidence>
<dbReference type="EnsemblMetazoa" id="CPIJ006278-RA">
    <property type="protein sequence ID" value="CPIJ006278-PA"/>
    <property type="gene ID" value="CPIJ006278"/>
</dbReference>
<proteinExistence type="predicted"/>
<feature type="domain" description="DDE-1" evidence="3">
    <location>
        <begin position="156"/>
        <end position="215"/>
    </location>
</feature>